<dbReference type="GO" id="GO:0004340">
    <property type="term" value="F:glucokinase activity"/>
    <property type="evidence" value="ECO:0007669"/>
    <property type="project" value="UniProtKB-EC"/>
</dbReference>
<sequence length="319" mass="34080">MKPVLGLDFGGTKLAAGLVDPQDGRILRSLRCDTPNERMADKSLKAMLSMASDLVKTYQNRSLKGIGVSFDGPVEANGRVPRFSMHVSGWEGFPLAETIEKTFKFPTRIGHDADAAALGEYRFGAGQGVKNMLYFTVSTGIGGGVIINGKLHRGEHSWAGEVGHMTLKPDGPLCPCGRRGCLEALSSGLSIARTARERLKQPIPKPKPSEYKISILNDLPMEELTSKTVADAAQKGDLLAKSIWNEAMTWLGIGIASAANILNPGRVVLGGGLSHAGDLMFTTVRKVVKARAMDQTLEVVPAKFRENVGVVGAAALIMD</sequence>
<dbReference type="InterPro" id="IPR043129">
    <property type="entry name" value="ATPase_NBD"/>
</dbReference>
<dbReference type="Proteomes" id="UP000034894">
    <property type="component" value="Unassembled WGS sequence"/>
</dbReference>
<dbReference type="Pfam" id="PF00480">
    <property type="entry name" value="ROK"/>
    <property type="match status" value="1"/>
</dbReference>
<dbReference type="PANTHER" id="PTHR18964">
    <property type="entry name" value="ROK (REPRESSOR, ORF, KINASE) FAMILY"/>
    <property type="match status" value="1"/>
</dbReference>
<dbReference type="PROSITE" id="PS01125">
    <property type="entry name" value="ROK"/>
    <property type="match status" value="1"/>
</dbReference>
<dbReference type="AlphaFoldDB" id="A0A0G1DJS1"/>
<dbReference type="SUPFAM" id="SSF53067">
    <property type="entry name" value="Actin-like ATPase domain"/>
    <property type="match status" value="1"/>
</dbReference>
<dbReference type="PANTHER" id="PTHR18964:SF149">
    <property type="entry name" value="BIFUNCTIONAL UDP-N-ACETYLGLUCOSAMINE 2-EPIMERASE_N-ACETYLMANNOSAMINE KINASE"/>
    <property type="match status" value="1"/>
</dbReference>
<dbReference type="InterPro" id="IPR049874">
    <property type="entry name" value="ROK_cs"/>
</dbReference>
<comment type="caution">
    <text evidence="2">The sequence shown here is derived from an EMBL/GenBank/DDBJ whole genome shotgun (WGS) entry which is preliminary data.</text>
</comment>
<protein>
    <submittedName>
        <fullName evidence="2">ROK family protein, glucokinase</fullName>
        <ecNumber evidence="2">2.7.1.2</ecNumber>
    </submittedName>
</protein>
<organism evidence="2 3">
    <name type="scientific">Candidatus Gottesmanbacteria bacterium GW2011_GWA2_43_14</name>
    <dbReference type="NCBI Taxonomy" id="1618443"/>
    <lineage>
        <taxon>Bacteria</taxon>
        <taxon>Candidatus Gottesmaniibacteriota</taxon>
    </lineage>
</organism>
<evidence type="ECO:0000313" key="2">
    <source>
        <dbReference type="EMBL" id="KKS97924.1"/>
    </source>
</evidence>
<dbReference type="PATRIC" id="fig|1618443.3.peg.723"/>
<proteinExistence type="inferred from homology"/>
<dbReference type="EMBL" id="LCFP01000004">
    <property type="protein sequence ID" value="KKS97924.1"/>
    <property type="molecule type" value="Genomic_DNA"/>
</dbReference>
<evidence type="ECO:0000256" key="1">
    <source>
        <dbReference type="ARBA" id="ARBA00006479"/>
    </source>
</evidence>
<dbReference type="STRING" id="1618443.UV73_C0004G0066"/>
<gene>
    <name evidence="2" type="ORF">UV73_C0004G0066</name>
</gene>
<comment type="similarity">
    <text evidence="1">Belongs to the ROK (NagC/XylR) family.</text>
</comment>
<evidence type="ECO:0000313" key="3">
    <source>
        <dbReference type="Proteomes" id="UP000034894"/>
    </source>
</evidence>
<name>A0A0G1DJS1_9BACT</name>
<accession>A0A0G1DJS1</accession>
<reference evidence="2 3" key="1">
    <citation type="journal article" date="2015" name="Nature">
        <title>rRNA introns, odd ribosomes, and small enigmatic genomes across a large radiation of phyla.</title>
        <authorList>
            <person name="Brown C.T."/>
            <person name="Hug L.A."/>
            <person name="Thomas B.C."/>
            <person name="Sharon I."/>
            <person name="Castelle C.J."/>
            <person name="Singh A."/>
            <person name="Wilkins M.J."/>
            <person name="Williams K.H."/>
            <person name="Banfield J.F."/>
        </authorList>
    </citation>
    <scope>NUCLEOTIDE SEQUENCE [LARGE SCALE GENOMIC DNA]</scope>
</reference>
<keyword evidence="2" id="KW-0418">Kinase</keyword>
<dbReference type="InterPro" id="IPR000600">
    <property type="entry name" value="ROK"/>
</dbReference>
<dbReference type="EC" id="2.7.1.2" evidence="2"/>
<dbReference type="Gene3D" id="3.30.420.40">
    <property type="match status" value="2"/>
</dbReference>
<keyword evidence="2" id="KW-0808">Transferase</keyword>